<accession>A0A8J2YLQ7</accession>
<keyword evidence="5" id="KW-0012">Acyltransferase</keyword>
<dbReference type="AlphaFoldDB" id="A0A8J2YLQ7"/>
<feature type="transmembrane region" description="Helical" evidence="3">
    <location>
        <begin position="287"/>
        <end position="305"/>
    </location>
</feature>
<gene>
    <name evidence="5" type="primary">ykrP</name>
    <name evidence="5" type="ORF">GCM10011391_34040</name>
</gene>
<dbReference type="EMBL" id="BMIR01000021">
    <property type="protein sequence ID" value="GGE52369.1"/>
    <property type="molecule type" value="Genomic_DNA"/>
</dbReference>
<reference evidence="5" key="2">
    <citation type="submission" date="2020-09" db="EMBL/GenBank/DDBJ databases">
        <authorList>
            <person name="Sun Q."/>
            <person name="Zhou Y."/>
        </authorList>
    </citation>
    <scope>NUCLEOTIDE SEQUENCE</scope>
    <source>
        <strain evidence="5">CGMCC 1.15371</strain>
    </source>
</reference>
<dbReference type="Proteomes" id="UP000628775">
    <property type="component" value="Unassembled WGS sequence"/>
</dbReference>
<dbReference type="InterPro" id="IPR002656">
    <property type="entry name" value="Acyl_transf_3_dom"/>
</dbReference>
<evidence type="ECO:0000313" key="6">
    <source>
        <dbReference type="Proteomes" id="UP000628775"/>
    </source>
</evidence>
<name>A0A8J2YLQ7_9BACL</name>
<comment type="caution">
    <text evidence="5">The sequence shown here is derived from an EMBL/GenBank/DDBJ whole genome shotgun (WGS) entry which is preliminary data.</text>
</comment>
<keyword evidence="3" id="KW-0812">Transmembrane</keyword>
<evidence type="ECO:0000259" key="4">
    <source>
        <dbReference type="Pfam" id="PF01757"/>
    </source>
</evidence>
<feature type="transmembrane region" description="Helical" evidence="3">
    <location>
        <begin position="69"/>
        <end position="90"/>
    </location>
</feature>
<keyword evidence="6" id="KW-1185">Reference proteome</keyword>
<dbReference type="InterPro" id="IPR052734">
    <property type="entry name" value="Nod_factor_acetyltransferase"/>
</dbReference>
<comment type="similarity">
    <text evidence="2">Belongs to the acyltransferase 3 family.</text>
</comment>
<dbReference type="PANTHER" id="PTHR37312">
    <property type="entry name" value="MEMBRANE-BOUND ACYLTRANSFERASE YKRP-RELATED"/>
    <property type="match status" value="1"/>
</dbReference>
<dbReference type="RefSeq" id="WP_229672711.1">
    <property type="nucleotide sequence ID" value="NZ_BMIR01000021.1"/>
</dbReference>
<keyword evidence="5" id="KW-0808">Transferase</keyword>
<protein>
    <submittedName>
        <fullName evidence="5">Putative membrane-bound acyltransferase YkrP</fullName>
    </submittedName>
</protein>
<reference evidence="5" key="1">
    <citation type="journal article" date="2014" name="Int. J. Syst. Evol. Microbiol.">
        <title>Complete genome sequence of Corynebacterium casei LMG S-19264T (=DSM 44701T), isolated from a smear-ripened cheese.</title>
        <authorList>
            <consortium name="US DOE Joint Genome Institute (JGI-PGF)"/>
            <person name="Walter F."/>
            <person name="Albersmeier A."/>
            <person name="Kalinowski J."/>
            <person name="Ruckert C."/>
        </authorList>
    </citation>
    <scope>NUCLEOTIDE SEQUENCE</scope>
    <source>
        <strain evidence="5">CGMCC 1.15371</strain>
    </source>
</reference>
<comment type="subcellular location">
    <subcellularLocation>
        <location evidence="1">Membrane</location>
    </subcellularLocation>
</comment>
<dbReference type="PANTHER" id="PTHR37312:SF1">
    <property type="entry name" value="MEMBRANE-BOUND ACYLTRANSFERASE YKRP-RELATED"/>
    <property type="match status" value="1"/>
</dbReference>
<feature type="transmembrane region" description="Helical" evidence="3">
    <location>
        <begin position="102"/>
        <end position="120"/>
    </location>
</feature>
<feature type="transmembrane region" description="Helical" evidence="3">
    <location>
        <begin position="152"/>
        <end position="169"/>
    </location>
</feature>
<proteinExistence type="inferred from homology"/>
<feature type="transmembrane region" description="Helical" evidence="3">
    <location>
        <begin position="230"/>
        <end position="249"/>
    </location>
</feature>
<feature type="transmembrane region" description="Helical" evidence="3">
    <location>
        <begin position="181"/>
        <end position="201"/>
    </location>
</feature>
<sequence length="330" mass="38475">MERDAYFDNARIFLILFVVMGHLITPIKADSDLLYALYKFIYLFHMPAFILISGFFSKGFDRPGYVKKVFKKTLIPYAFFQLIYCIFYYATGYEDQLTLKLFDPHWTLWFLMSLFFWNLLLKLFAKLPYALPIAFALGIAVGYVPFFGSYLSIDRTFTFFPIFLLGYMLNKKDFLILRRSTFKWISIPVLIGIFAVCYTIFPDSLRTWLLCSNSYADMGAGDWTGGVFRAFFYLAMLVTTFSFLAIVPSKQFSFTKYGQRTLYIYLLHGFFIKIIGLNNPLENLSSFLQYFTLLLIAITLCLILGSRPVKRLTQPLIELKPPRFLAAQRE</sequence>
<feature type="transmembrane region" description="Helical" evidence="3">
    <location>
        <begin position="35"/>
        <end position="57"/>
    </location>
</feature>
<evidence type="ECO:0000313" key="5">
    <source>
        <dbReference type="EMBL" id="GGE52369.1"/>
    </source>
</evidence>
<dbReference type="Pfam" id="PF01757">
    <property type="entry name" value="Acyl_transf_3"/>
    <property type="match status" value="1"/>
</dbReference>
<evidence type="ECO:0000256" key="1">
    <source>
        <dbReference type="ARBA" id="ARBA00004370"/>
    </source>
</evidence>
<evidence type="ECO:0000256" key="2">
    <source>
        <dbReference type="ARBA" id="ARBA00007400"/>
    </source>
</evidence>
<organism evidence="5 6">
    <name type="scientific">Pullulanibacillus camelliae</name>
    <dbReference type="NCBI Taxonomy" id="1707096"/>
    <lineage>
        <taxon>Bacteria</taxon>
        <taxon>Bacillati</taxon>
        <taxon>Bacillota</taxon>
        <taxon>Bacilli</taxon>
        <taxon>Bacillales</taxon>
        <taxon>Sporolactobacillaceae</taxon>
        <taxon>Pullulanibacillus</taxon>
    </lineage>
</organism>
<feature type="transmembrane region" description="Helical" evidence="3">
    <location>
        <begin position="127"/>
        <end position="146"/>
    </location>
</feature>
<feature type="transmembrane region" description="Helical" evidence="3">
    <location>
        <begin position="261"/>
        <end position="281"/>
    </location>
</feature>
<feature type="transmembrane region" description="Helical" evidence="3">
    <location>
        <begin position="12"/>
        <end position="29"/>
    </location>
</feature>
<dbReference type="GO" id="GO:0016747">
    <property type="term" value="F:acyltransferase activity, transferring groups other than amino-acyl groups"/>
    <property type="evidence" value="ECO:0007669"/>
    <property type="project" value="InterPro"/>
</dbReference>
<keyword evidence="3" id="KW-0472">Membrane</keyword>
<evidence type="ECO:0000256" key="3">
    <source>
        <dbReference type="SAM" id="Phobius"/>
    </source>
</evidence>
<feature type="domain" description="Acyltransferase 3" evidence="4">
    <location>
        <begin position="5"/>
        <end position="304"/>
    </location>
</feature>
<keyword evidence="3" id="KW-1133">Transmembrane helix</keyword>